<evidence type="ECO:0000256" key="2">
    <source>
        <dbReference type="ARBA" id="ARBA00005985"/>
    </source>
</evidence>
<evidence type="ECO:0000256" key="9">
    <source>
        <dbReference type="ARBA" id="ARBA00023133"/>
    </source>
</evidence>
<keyword evidence="7 12" id="KW-1133">Transmembrane helix</keyword>
<keyword evidence="14" id="KW-1185">Reference proteome</keyword>
<feature type="transmembrane region" description="Helical" evidence="12">
    <location>
        <begin position="265"/>
        <end position="287"/>
    </location>
</feature>
<dbReference type="InterPro" id="IPR044878">
    <property type="entry name" value="UbiA_sf"/>
</dbReference>
<keyword evidence="8" id="KW-0496">Mitochondrion</keyword>
<dbReference type="GO" id="GO:0031966">
    <property type="term" value="C:mitochondrial membrane"/>
    <property type="evidence" value="ECO:0007669"/>
    <property type="project" value="UniProtKB-SubCell"/>
</dbReference>
<protein>
    <recommendedName>
        <fullName evidence="3">Protoheme IX farnesyltransferase, mitochondrial</fullName>
    </recommendedName>
    <alternativeName>
        <fullName evidence="11">Heme O synthase</fullName>
    </alternativeName>
</protein>
<comment type="caution">
    <text evidence="13">The sequence shown here is derived from an EMBL/GenBank/DDBJ whole genome shotgun (WGS) entry which is preliminary data.</text>
</comment>
<evidence type="ECO:0000313" key="14">
    <source>
        <dbReference type="Proteomes" id="UP001362899"/>
    </source>
</evidence>
<reference evidence="13 14" key="1">
    <citation type="journal article" date="2023" name="Elife">
        <title>Identification of key yeast species and microbe-microbe interactions impacting larval growth of Drosophila in the wild.</title>
        <authorList>
            <person name="Mure A."/>
            <person name="Sugiura Y."/>
            <person name="Maeda R."/>
            <person name="Honda K."/>
            <person name="Sakurai N."/>
            <person name="Takahashi Y."/>
            <person name="Watada M."/>
            <person name="Katoh T."/>
            <person name="Gotoh A."/>
            <person name="Gotoh Y."/>
            <person name="Taniguchi I."/>
            <person name="Nakamura K."/>
            <person name="Hayashi T."/>
            <person name="Katayama T."/>
            <person name="Uemura T."/>
            <person name="Hattori Y."/>
        </authorList>
    </citation>
    <scope>NUCLEOTIDE SEQUENCE [LARGE SCALE GENOMIC DNA]</scope>
    <source>
        <strain evidence="13 14">SB-73</strain>
    </source>
</reference>
<dbReference type="PROSITE" id="PS00943">
    <property type="entry name" value="UBIA"/>
    <property type="match status" value="1"/>
</dbReference>
<dbReference type="AlphaFoldDB" id="A0AAV5RMK2"/>
<dbReference type="PANTHER" id="PTHR43448">
    <property type="entry name" value="PROTOHEME IX FARNESYLTRANSFERASE, MITOCHONDRIAL"/>
    <property type="match status" value="1"/>
</dbReference>
<evidence type="ECO:0000256" key="4">
    <source>
        <dbReference type="ARBA" id="ARBA00022679"/>
    </source>
</evidence>
<feature type="transmembrane region" description="Helical" evidence="12">
    <location>
        <begin position="225"/>
        <end position="244"/>
    </location>
</feature>
<keyword evidence="10 12" id="KW-0472">Membrane</keyword>
<keyword evidence="9" id="KW-0350">Heme biosynthesis</keyword>
<dbReference type="FunFam" id="1.10.357.140:FF:000004">
    <property type="entry name" value="Protoheme IX farnesyltransferase, mitochondrial"/>
    <property type="match status" value="1"/>
</dbReference>
<comment type="similarity">
    <text evidence="2">Belongs to the UbiA prenyltransferase family.</text>
</comment>
<evidence type="ECO:0000256" key="8">
    <source>
        <dbReference type="ARBA" id="ARBA00023128"/>
    </source>
</evidence>
<dbReference type="InterPro" id="IPR030470">
    <property type="entry name" value="UbiA_prenylTrfase_CS"/>
</dbReference>
<evidence type="ECO:0000256" key="1">
    <source>
        <dbReference type="ARBA" id="ARBA00004225"/>
    </source>
</evidence>
<feature type="transmembrane region" description="Helical" evidence="12">
    <location>
        <begin position="172"/>
        <end position="188"/>
    </location>
</feature>
<dbReference type="EMBL" id="BTGC01000008">
    <property type="protein sequence ID" value="GMM52756.1"/>
    <property type="molecule type" value="Genomic_DNA"/>
</dbReference>
<accession>A0AAV5RMK2</accession>
<feature type="transmembrane region" description="Helical" evidence="12">
    <location>
        <begin position="195"/>
        <end position="213"/>
    </location>
</feature>
<keyword evidence="4" id="KW-0808">Transferase</keyword>
<dbReference type="InterPro" id="IPR016315">
    <property type="entry name" value="Protohaem_IX_farnesylTrfase_mt"/>
</dbReference>
<evidence type="ECO:0000256" key="5">
    <source>
        <dbReference type="ARBA" id="ARBA00022692"/>
    </source>
</evidence>
<evidence type="ECO:0000256" key="11">
    <source>
        <dbReference type="ARBA" id="ARBA00030253"/>
    </source>
</evidence>
<keyword evidence="5 12" id="KW-0812">Transmembrane</keyword>
<dbReference type="CDD" id="cd13957">
    <property type="entry name" value="PT_UbiA_Cox10"/>
    <property type="match status" value="1"/>
</dbReference>
<evidence type="ECO:0000256" key="3">
    <source>
        <dbReference type="ARBA" id="ARBA00016335"/>
    </source>
</evidence>
<dbReference type="Pfam" id="PF01040">
    <property type="entry name" value="UbiA"/>
    <property type="match status" value="1"/>
</dbReference>
<evidence type="ECO:0000256" key="12">
    <source>
        <dbReference type="SAM" id="Phobius"/>
    </source>
</evidence>
<sequence length="358" mass="39693">MQRPLYSGIKIFNSSKGWLNVRFVSSVKEKQVVVEELPAWTKPLSCRPDPKLARRRREPNNSFRNSLSAYYELGKPKLTALVVLSAMSSYALAPAGGSLAELAFLTAGTTMCSAAANSINQGREPEFDRQMARTRTRPVASYRLTSKDAYTYAAIIGSAGVATLWYGTNGVVAALGAANIYLYGITYTSMKRTSIANTWVGAVVGAIPPLMGWATCSSLMAPQPWILAGMLYSWQFPHFMSLSYTIGEEYKRAGYQMAGWTNPQLASRVSLRHALAMFPLCFAAAYFGITDAYFTIDSSLLNGWLAWAAYKFWQQQRKNGSKNYARILFLVSVIHLPGILVLAMLHKKGQWDWVSSMF</sequence>
<evidence type="ECO:0000256" key="6">
    <source>
        <dbReference type="ARBA" id="ARBA00022946"/>
    </source>
</evidence>
<comment type="subcellular location">
    <subcellularLocation>
        <location evidence="1">Mitochondrion membrane</location>
        <topology evidence="1">Multi-pass membrane protein</topology>
    </subcellularLocation>
</comment>
<dbReference type="GO" id="GO:0008495">
    <property type="term" value="F:protoheme IX farnesyltransferase activity"/>
    <property type="evidence" value="ECO:0007669"/>
    <property type="project" value="InterPro"/>
</dbReference>
<dbReference type="InterPro" id="IPR000537">
    <property type="entry name" value="UbiA_prenyltransferase"/>
</dbReference>
<keyword evidence="6" id="KW-0809">Transit peptide</keyword>
<dbReference type="Proteomes" id="UP001362899">
    <property type="component" value="Unassembled WGS sequence"/>
</dbReference>
<dbReference type="NCBIfam" id="TIGR01473">
    <property type="entry name" value="cyoE_ctaB"/>
    <property type="match status" value="1"/>
</dbReference>
<evidence type="ECO:0000256" key="10">
    <source>
        <dbReference type="ARBA" id="ARBA00023136"/>
    </source>
</evidence>
<evidence type="ECO:0000256" key="7">
    <source>
        <dbReference type="ARBA" id="ARBA00022989"/>
    </source>
</evidence>
<dbReference type="GO" id="GO:0006784">
    <property type="term" value="P:heme A biosynthetic process"/>
    <property type="evidence" value="ECO:0007669"/>
    <property type="project" value="TreeGrafter"/>
</dbReference>
<feature type="transmembrane region" description="Helical" evidence="12">
    <location>
        <begin position="325"/>
        <end position="345"/>
    </location>
</feature>
<name>A0AAV5RMK2_STABA</name>
<dbReference type="PIRSF" id="PIRSF001773">
    <property type="entry name" value="COX10"/>
    <property type="match status" value="1"/>
</dbReference>
<organism evidence="13 14">
    <name type="scientific">Starmerella bacillaris</name>
    <name type="common">Yeast</name>
    <name type="synonym">Candida zemplinina</name>
    <dbReference type="NCBI Taxonomy" id="1247836"/>
    <lineage>
        <taxon>Eukaryota</taxon>
        <taxon>Fungi</taxon>
        <taxon>Dikarya</taxon>
        <taxon>Ascomycota</taxon>
        <taxon>Saccharomycotina</taxon>
        <taxon>Dipodascomycetes</taxon>
        <taxon>Dipodascales</taxon>
        <taxon>Trichomonascaceae</taxon>
        <taxon>Starmerella</taxon>
    </lineage>
</organism>
<proteinExistence type="inferred from homology"/>
<gene>
    <name evidence="13" type="ORF">DASB73_037190</name>
</gene>
<dbReference type="InterPro" id="IPR006369">
    <property type="entry name" value="Protohaem_IX_farnesylTrfase"/>
</dbReference>
<evidence type="ECO:0000313" key="13">
    <source>
        <dbReference type="EMBL" id="GMM52756.1"/>
    </source>
</evidence>
<dbReference type="PANTHER" id="PTHR43448:SF2">
    <property type="entry name" value="PROTOHEME IX FARNESYLTRANSFERASE, MITOCHONDRIAL"/>
    <property type="match status" value="1"/>
</dbReference>
<dbReference type="Gene3D" id="1.10.357.140">
    <property type="entry name" value="UbiA prenyltransferase"/>
    <property type="match status" value="1"/>
</dbReference>